<dbReference type="InterPro" id="IPR034660">
    <property type="entry name" value="DinB/YfiT-like"/>
</dbReference>
<dbReference type="EMBL" id="RKMH01000004">
    <property type="protein sequence ID" value="RPA64861.1"/>
    <property type="molecule type" value="Genomic_DNA"/>
</dbReference>
<name>A0A3N4H0I2_9ACTN</name>
<dbReference type="RefSeq" id="WP_123927331.1">
    <property type="nucleotide sequence ID" value="NZ_JBPSDP010000004.1"/>
</dbReference>
<dbReference type="NCBIfam" id="TIGR03083">
    <property type="entry name" value="maleylpyruvate isomerase family mycothiol-dependent enzyme"/>
    <property type="match status" value="1"/>
</dbReference>
<evidence type="ECO:0000313" key="5">
    <source>
        <dbReference type="Proteomes" id="UP000267536"/>
    </source>
</evidence>
<dbReference type="GO" id="GO:0046872">
    <property type="term" value="F:metal ion binding"/>
    <property type="evidence" value="ECO:0007669"/>
    <property type="project" value="InterPro"/>
</dbReference>
<evidence type="ECO:0000256" key="1">
    <source>
        <dbReference type="SAM" id="MobiDB-lite"/>
    </source>
</evidence>
<comment type="caution">
    <text evidence="4">The sequence shown here is derived from an EMBL/GenBank/DDBJ whole genome shotgun (WGS) entry which is preliminary data.</text>
</comment>
<dbReference type="SUPFAM" id="SSF109854">
    <property type="entry name" value="DinB/YfiT-like putative metalloenzymes"/>
    <property type="match status" value="1"/>
</dbReference>
<evidence type="ECO:0000313" key="4">
    <source>
        <dbReference type="EMBL" id="RPA64861.1"/>
    </source>
</evidence>
<keyword evidence="5" id="KW-1185">Reference proteome</keyword>
<dbReference type="InterPro" id="IPR017518">
    <property type="entry name" value="CHP03084"/>
</dbReference>
<dbReference type="InterPro" id="IPR017517">
    <property type="entry name" value="Maleyloyr_isom"/>
</dbReference>
<dbReference type="NCBIfam" id="TIGR03084">
    <property type="entry name" value="TIGR03084 family metal-binding protein"/>
    <property type="match status" value="1"/>
</dbReference>
<sequence length="284" mass="30675">MSRTEVVAGLVADLSAEAAALQEILATLDDADWDIDTAAVGWTIRDQIAHLAHFDSITRLAIADPVAFESLRDDDVDDLQSYVDEVGARYADRTGTEMLQWWRSESAELTAAMLAADPAQRVPWFGPAMSLPSKITARIMETWAHGQDVADALGVVREPTDRLQNVCRIGVLALPNSFRTRGLDVPTVPVFVELTAPDSRSVWQWGDPAATDSVRGSALDFCLVVTQRRHRDDTALEISGAVADQWMTIAQAFAGPAGQGRDPGQFAPPAADQGTPNNDRPGAL</sequence>
<feature type="region of interest" description="Disordered" evidence="1">
    <location>
        <begin position="255"/>
        <end position="284"/>
    </location>
</feature>
<proteinExistence type="predicted"/>
<evidence type="ECO:0000259" key="2">
    <source>
        <dbReference type="Pfam" id="PF08608"/>
    </source>
</evidence>
<evidence type="ECO:0000259" key="3">
    <source>
        <dbReference type="Pfam" id="PF11716"/>
    </source>
</evidence>
<dbReference type="AlphaFoldDB" id="A0A3N4H0I2"/>
<dbReference type="Proteomes" id="UP000267536">
    <property type="component" value="Unassembled WGS sequence"/>
</dbReference>
<protein>
    <submittedName>
        <fullName evidence="4">TIGR03084 family protein</fullName>
    </submittedName>
</protein>
<dbReference type="Pfam" id="PF08608">
    <property type="entry name" value="Wyosine_form"/>
    <property type="match status" value="1"/>
</dbReference>
<dbReference type="OrthoDB" id="113180at2"/>
<accession>A0A3N4H0I2</accession>
<feature type="domain" description="tRNA wybutosine-synthesis" evidence="2">
    <location>
        <begin position="187"/>
        <end position="231"/>
    </location>
</feature>
<dbReference type="InterPro" id="IPR024344">
    <property type="entry name" value="MDMPI_metal-binding"/>
</dbReference>
<dbReference type="InterPro" id="IPR013917">
    <property type="entry name" value="tRNA_wybutosine-synth"/>
</dbReference>
<dbReference type="Pfam" id="PF11716">
    <property type="entry name" value="MDMPI_N"/>
    <property type="match status" value="1"/>
</dbReference>
<reference evidence="4 5" key="1">
    <citation type="submission" date="2018-11" db="EMBL/GenBank/DDBJ databases">
        <title>Draft genome sequence of Gordonia sp. RS15-1S isolated from rice stems.</title>
        <authorList>
            <person name="Muangham S."/>
        </authorList>
    </citation>
    <scope>NUCLEOTIDE SEQUENCE [LARGE SCALE GENOMIC DNA]</scope>
    <source>
        <strain evidence="4 5">RS15-1S</strain>
    </source>
</reference>
<dbReference type="Gene3D" id="1.20.120.450">
    <property type="entry name" value="dinb family like domain"/>
    <property type="match status" value="1"/>
</dbReference>
<feature type="domain" description="Mycothiol-dependent maleylpyruvate isomerase metal-binding" evidence="3">
    <location>
        <begin position="15"/>
        <end position="150"/>
    </location>
</feature>
<gene>
    <name evidence="4" type="ORF">EF294_07150</name>
</gene>
<organism evidence="4 5">
    <name type="scientific">Gordonia oryzae</name>
    <dbReference type="NCBI Taxonomy" id="2487349"/>
    <lineage>
        <taxon>Bacteria</taxon>
        <taxon>Bacillati</taxon>
        <taxon>Actinomycetota</taxon>
        <taxon>Actinomycetes</taxon>
        <taxon>Mycobacteriales</taxon>
        <taxon>Gordoniaceae</taxon>
        <taxon>Gordonia</taxon>
    </lineage>
</organism>